<dbReference type="SUPFAM" id="SSF54928">
    <property type="entry name" value="RNA-binding domain, RBD"/>
    <property type="match status" value="1"/>
</dbReference>
<dbReference type="Pfam" id="PF05383">
    <property type="entry name" value="La"/>
    <property type="match status" value="1"/>
</dbReference>
<dbReference type="InterPro" id="IPR036390">
    <property type="entry name" value="WH_DNA-bd_sf"/>
</dbReference>
<evidence type="ECO:0000256" key="3">
    <source>
        <dbReference type="ARBA" id="ARBA00023242"/>
    </source>
</evidence>
<dbReference type="SUPFAM" id="SSF46785">
    <property type="entry name" value="Winged helix' DNA-binding domain"/>
    <property type="match status" value="1"/>
</dbReference>
<dbReference type="AlphaFoldDB" id="G0S574"/>
<feature type="compositionally biased region" description="Basic and acidic residues" evidence="5">
    <location>
        <begin position="305"/>
        <end position="321"/>
    </location>
</feature>
<dbReference type="OrthoDB" id="439993at2759"/>
<feature type="domain" description="HTH La-type RNA-binding" evidence="7">
    <location>
        <begin position="79"/>
        <end position="169"/>
    </location>
</feature>
<feature type="region of interest" description="Disordered" evidence="5">
    <location>
        <begin position="1"/>
        <end position="85"/>
    </location>
</feature>
<dbReference type="GO" id="GO:0003729">
    <property type="term" value="F:mRNA binding"/>
    <property type="evidence" value="ECO:0007669"/>
    <property type="project" value="TreeGrafter"/>
</dbReference>
<feature type="compositionally biased region" description="Polar residues" evidence="5">
    <location>
        <begin position="358"/>
        <end position="373"/>
    </location>
</feature>
<evidence type="ECO:0000313" key="8">
    <source>
        <dbReference type="EMBL" id="EGS21393.1"/>
    </source>
</evidence>
<dbReference type="SMART" id="SM00360">
    <property type="entry name" value="RRM"/>
    <property type="match status" value="1"/>
</dbReference>
<evidence type="ECO:0000259" key="7">
    <source>
        <dbReference type="PROSITE" id="PS50961"/>
    </source>
</evidence>
<dbReference type="InterPro" id="IPR000504">
    <property type="entry name" value="RRM_dom"/>
</dbReference>
<dbReference type="InterPro" id="IPR012677">
    <property type="entry name" value="Nucleotide-bd_a/b_plait_sf"/>
</dbReference>
<dbReference type="CDD" id="cd12291">
    <property type="entry name" value="RRM1_La"/>
    <property type="match status" value="1"/>
</dbReference>
<reference evidence="8 9" key="1">
    <citation type="journal article" date="2011" name="Cell">
        <title>Insight into structure and assembly of the nuclear pore complex by utilizing the genome of a eukaryotic thermophile.</title>
        <authorList>
            <person name="Amlacher S."/>
            <person name="Sarges P."/>
            <person name="Flemming D."/>
            <person name="van Noort V."/>
            <person name="Kunze R."/>
            <person name="Devos D.P."/>
            <person name="Arumugam M."/>
            <person name="Bork P."/>
            <person name="Hurt E."/>
        </authorList>
    </citation>
    <scope>NUCLEOTIDE SEQUENCE [LARGE SCALE GENOMIC DNA]</scope>
    <source>
        <strain evidence="9">DSM 1495 / CBS 144.50 / IMI 039719</strain>
    </source>
</reference>
<keyword evidence="2 4" id="KW-0694">RNA-binding</keyword>
<evidence type="ECO:0000313" key="9">
    <source>
        <dbReference type="Proteomes" id="UP000008066"/>
    </source>
</evidence>
<dbReference type="InterPro" id="IPR006630">
    <property type="entry name" value="La_HTH"/>
</dbReference>
<dbReference type="STRING" id="759272.G0S574"/>
<proteinExistence type="predicted"/>
<evidence type="ECO:0000259" key="6">
    <source>
        <dbReference type="PROSITE" id="PS50102"/>
    </source>
</evidence>
<feature type="compositionally biased region" description="Basic and acidic residues" evidence="5">
    <location>
        <begin position="1"/>
        <end position="10"/>
    </location>
</feature>
<dbReference type="HOGENOM" id="CLU_043291_2_1_1"/>
<gene>
    <name evidence="8" type="ORF">CTHT_0032500</name>
</gene>
<dbReference type="InterPro" id="IPR002344">
    <property type="entry name" value="Lupus_La"/>
</dbReference>
<dbReference type="PANTHER" id="PTHR22792">
    <property type="entry name" value="LUPUS LA PROTEIN-RELATED"/>
    <property type="match status" value="1"/>
</dbReference>
<dbReference type="Pfam" id="PF00076">
    <property type="entry name" value="RRM_1"/>
    <property type="match status" value="1"/>
</dbReference>
<sequence length="408" mass="45306">MSDVATKEQPEVAAAAQETQTAQETAPSAPATETAEAKETTEPQNGAAAAETKDEKASEQKPQTGRKEFKKNKKFDPTTMPVTDDPVKIRAQVEFYFSDSNLPIDKFMWESTGGEANKPMPLKTICSFKRMRQFQPYSAVVAALRESNFLEISGPEGEEVVKRKVPYKSSTEAQKRRLESSVYVKGFGEEEPSTQFDIEAFFAPYGPIKMVKLRRTADDTFKGSVFVEFESPELADAFVKLDPKPTWKDSKEPLIVMKKIDYLEEKNRQIKEGIIQPSTSRKPTFFEGRERGPRSRGRGRGGRNGNDRNSNDKKNSDDQKNGHKNGRGRGRGRGGRGGRGGSRDSHEKREQKKEETRPSTNDVQIPTIQSTAPKNGEANGKRAREDDNAEAPPAKKVDTKAEAPAVSA</sequence>
<feature type="domain" description="RRM" evidence="6">
    <location>
        <begin position="180"/>
        <end position="277"/>
    </location>
</feature>
<dbReference type="KEGG" id="cthr:CTHT_0032500"/>
<dbReference type="GO" id="GO:1990904">
    <property type="term" value="C:ribonucleoprotein complex"/>
    <property type="evidence" value="ECO:0007669"/>
    <property type="project" value="InterPro"/>
</dbReference>
<dbReference type="SMART" id="SM00715">
    <property type="entry name" value="LA"/>
    <property type="match status" value="1"/>
</dbReference>
<dbReference type="PANTHER" id="PTHR22792:SF140">
    <property type="entry name" value="ACHILLES, ISOFORM A"/>
    <property type="match status" value="1"/>
</dbReference>
<dbReference type="GeneID" id="18257288"/>
<name>G0S574_CHATD</name>
<feature type="region of interest" description="Disordered" evidence="5">
    <location>
        <begin position="271"/>
        <end position="408"/>
    </location>
</feature>
<accession>G0S574</accession>
<evidence type="ECO:0000256" key="2">
    <source>
        <dbReference type="ARBA" id="ARBA00022884"/>
    </source>
</evidence>
<dbReference type="PROSITE" id="PS50961">
    <property type="entry name" value="HTH_LA"/>
    <property type="match status" value="1"/>
</dbReference>
<dbReference type="PRINTS" id="PR00302">
    <property type="entry name" value="LUPUSLA"/>
</dbReference>
<evidence type="ECO:0000256" key="1">
    <source>
        <dbReference type="ARBA" id="ARBA00004123"/>
    </source>
</evidence>
<dbReference type="RefSeq" id="XP_006693689.1">
    <property type="nucleotide sequence ID" value="XM_006693626.1"/>
</dbReference>
<feature type="compositionally biased region" description="Low complexity" evidence="5">
    <location>
        <begin position="11"/>
        <end position="34"/>
    </location>
</feature>
<comment type="subcellular location">
    <subcellularLocation>
        <location evidence="1">Nucleus</location>
    </subcellularLocation>
</comment>
<dbReference type="Gene3D" id="1.10.10.10">
    <property type="entry name" value="Winged helix-like DNA-binding domain superfamily/Winged helix DNA-binding domain"/>
    <property type="match status" value="1"/>
</dbReference>
<dbReference type="EMBL" id="GL988041">
    <property type="protein sequence ID" value="EGS21393.1"/>
    <property type="molecule type" value="Genomic_DNA"/>
</dbReference>
<protein>
    <submittedName>
        <fullName evidence="8">Uncharacterized protein</fullName>
    </submittedName>
</protein>
<dbReference type="InterPro" id="IPR036388">
    <property type="entry name" value="WH-like_DNA-bd_sf"/>
</dbReference>
<dbReference type="CDD" id="cd08029">
    <property type="entry name" value="LA_like_fungal"/>
    <property type="match status" value="1"/>
</dbReference>
<feature type="compositionally biased region" description="Basic residues" evidence="5">
    <location>
        <begin position="322"/>
        <end position="336"/>
    </location>
</feature>
<dbReference type="GO" id="GO:0005634">
    <property type="term" value="C:nucleus"/>
    <property type="evidence" value="ECO:0007669"/>
    <property type="project" value="UniProtKB-SubCell"/>
</dbReference>
<keyword evidence="3" id="KW-0539">Nucleus</keyword>
<keyword evidence="9" id="KW-1185">Reference proteome</keyword>
<dbReference type="Proteomes" id="UP000008066">
    <property type="component" value="Unassembled WGS sequence"/>
</dbReference>
<feature type="compositionally biased region" description="Basic and acidic residues" evidence="5">
    <location>
        <begin position="341"/>
        <end position="357"/>
    </location>
</feature>
<evidence type="ECO:0000256" key="5">
    <source>
        <dbReference type="SAM" id="MobiDB-lite"/>
    </source>
</evidence>
<organism evidence="9">
    <name type="scientific">Chaetomium thermophilum (strain DSM 1495 / CBS 144.50 / IMI 039719)</name>
    <name type="common">Thermochaetoides thermophila</name>
    <dbReference type="NCBI Taxonomy" id="759272"/>
    <lineage>
        <taxon>Eukaryota</taxon>
        <taxon>Fungi</taxon>
        <taxon>Dikarya</taxon>
        <taxon>Ascomycota</taxon>
        <taxon>Pezizomycotina</taxon>
        <taxon>Sordariomycetes</taxon>
        <taxon>Sordariomycetidae</taxon>
        <taxon>Sordariales</taxon>
        <taxon>Chaetomiaceae</taxon>
        <taxon>Thermochaetoides</taxon>
    </lineage>
</organism>
<dbReference type="Gene3D" id="3.30.70.330">
    <property type="match status" value="1"/>
</dbReference>
<evidence type="ECO:0000256" key="4">
    <source>
        <dbReference type="PROSITE-ProRule" id="PRU00332"/>
    </source>
</evidence>
<dbReference type="eggNOG" id="KOG0118">
    <property type="taxonomic scope" value="Eukaryota"/>
</dbReference>
<dbReference type="PROSITE" id="PS50102">
    <property type="entry name" value="RRM"/>
    <property type="match status" value="1"/>
</dbReference>
<dbReference type="OMA" id="PKPQWKG"/>
<dbReference type="GO" id="GO:0006396">
    <property type="term" value="P:RNA processing"/>
    <property type="evidence" value="ECO:0007669"/>
    <property type="project" value="InterPro"/>
</dbReference>
<dbReference type="InterPro" id="IPR045180">
    <property type="entry name" value="La_dom_prot"/>
</dbReference>
<dbReference type="InterPro" id="IPR035979">
    <property type="entry name" value="RBD_domain_sf"/>
</dbReference>